<keyword evidence="3" id="KW-1185">Reference proteome</keyword>
<proteinExistence type="predicted"/>
<evidence type="ECO:0000256" key="1">
    <source>
        <dbReference type="SAM" id="MobiDB-lite"/>
    </source>
</evidence>
<dbReference type="AlphaFoldDB" id="A0A151NV06"/>
<reference evidence="2 3" key="1">
    <citation type="journal article" date="2012" name="Genome Biol.">
        <title>Sequencing three crocodilian genomes to illuminate the evolution of archosaurs and amniotes.</title>
        <authorList>
            <person name="St John J.A."/>
            <person name="Braun E.L."/>
            <person name="Isberg S.R."/>
            <person name="Miles L.G."/>
            <person name="Chong A.Y."/>
            <person name="Gongora J."/>
            <person name="Dalzell P."/>
            <person name="Moran C."/>
            <person name="Bed'hom B."/>
            <person name="Abzhanov A."/>
            <person name="Burgess S.C."/>
            <person name="Cooksey A.M."/>
            <person name="Castoe T.A."/>
            <person name="Crawford N.G."/>
            <person name="Densmore L.D."/>
            <person name="Drew J.C."/>
            <person name="Edwards S.V."/>
            <person name="Faircloth B.C."/>
            <person name="Fujita M.K."/>
            <person name="Greenwold M.J."/>
            <person name="Hoffmann F.G."/>
            <person name="Howard J.M."/>
            <person name="Iguchi T."/>
            <person name="Janes D.E."/>
            <person name="Khan S.Y."/>
            <person name="Kohno S."/>
            <person name="de Koning A.J."/>
            <person name="Lance S.L."/>
            <person name="McCarthy F.M."/>
            <person name="McCormack J.E."/>
            <person name="Merchant M.E."/>
            <person name="Peterson D.G."/>
            <person name="Pollock D.D."/>
            <person name="Pourmand N."/>
            <person name="Raney B.J."/>
            <person name="Roessler K.A."/>
            <person name="Sanford J.R."/>
            <person name="Sawyer R.H."/>
            <person name="Schmidt C.J."/>
            <person name="Triplett E.W."/>
            <person name="Tuberville T.D."/>
            <person name="Venegas-Anaya M."/>
            <person name="Howard J.T."/>
            <person name="Jarvis E.D."/>
            <person name="Guillette L.J.Jr."/>
            <person name="Glenn T.C."/>
            <person name="Green R.E."/>
            <person name="Ray D.A."/>
        </authorList>
    </citation>
    <scope>NUCLEOTIDE SEQUENCE [LARGE SCALE GENOMIC DNA]</scope>
    <source>
        <strain evidence="2">KSC_2009_1</strain>
    </source>
</reference>
<feature type="region of interest" description="Disordered" evidence="1">
    <location>
        <begin position="185"/>
        <end position="207"/>
    </location>
</feature>
<gene>
    <name evidence="2" type="ORF">Y1Q_0012244</name>
</gene>
<comment type="caution">
    <text evidence="2">The sequence shown here is derived from an EMBL/GenBank/DDBJ whole genome shotgun (WGS) entry which is preliminary data.</text>
</comment>
<protein>
    <submittedName>
        <fullName evidence="2">Uncharacterized protein</fullName>
    </submittedName>
</protein>
<feature type="region of interest" description="Disordered" evidence="1">
    <location>
        <begin position="1"/>
        <end position="24"/>
    </location>
</feature>
<feature type="compositionally biased region" description="Polar residues" evidence="1">
    <location>
        <begin position="11"/>
        <end position="21"/>
    </location>
</feature>
<name>A0A151NV06_ALLMI</name>
<dbReference type="EMBL" id="AKHW03001868">
    <property type="protein sequence ID" value="KYO40751.1"/>
    <property type="molecule type" value="Genomic_DNA"/>
</dbReference>
<organism evidence="2 3">
    <name type="scientific">Alligator mississippiensis</name>
    <name type="common">American alligator</name>
    <dbReference type="NCBI Taxonomy" id="8496"/>
    <lineage>
        <taxon>Eukaryota</taxon>
        <taxon>Metazoa</taxon>
        <taxon>Chordata</taxon>
        <taxon>Craniata</taxon>
        <taxon>Vertebrata</taxon>
        <taxon>Euteleostomi</taxon>
        <taxon>Archelosauria</taxon>
        <taxon>Archosauria</taxon>
        <taxon>Crocodylia</taxon>
        <taxon>Alligatoridae</taxon>
        <taxon>Alligatorinae</taxon>
        <taxon>Alligator</taxon>
    </lineage>
</organism>
<sequence length="207" mass="22794">MIDKEDGGQWPQRSSKTSCSSLRGKKERQIRCPVWLPQLQTQRGPQVLLTPSLLPAALDQPRDLSGCGLLSNCTHHAARKKAKMWGQVMCQLLHPTSLRHRQELPRMSVQGVGLSRGPQSRGQAESRGKRPASQRDLAPFPQQCGLGSPKDWLCPGLQPFVLHSLIPKRPSPRVTPNMSVWGKSLSRKPAWPAGDQGSDLGHTVMAP</sequence>
<dbReference type="Proteomes" id="UP000050525">
    <property type="component" value="Unassembled WGS sequence"/>
</dbReference>
<feature type="region of interest" description="Disordered" evidence="1">
    <location>
        <begin position="108"/>
        <end position="141"/>
    </location>
</feature>
<evidence type="ECO:0000313" key="2">
    <source>
        <dbReference type="EMBL" id="KYO40751.1"/>
    </source>
</evidence>
<evidence type="ECO:0000313" key="3">
    <source>
        <dbReference type="Proteomes" id="UP000050525"/>
    </source>
</evidence>
<accession>A0A151NV06</accession>